<dbReference type="Pfam" id="PF14535">
    <property type="entry name" value="AMP-binding_C_2"/>
    <property type="match status" value="1"/>
</dbReference>
<dbReference type="Pfam" id="PF00501">
    <property type="entry name" value="AMP-binding"/>
    <property type="match status" value="1"/>
</dbReference>
<dbReference type="EMBL" id="JH600070">
    <property type="protein sequence ID" value="EIJ41811.1"/>
    <property type="molecule type" value="Genomic_DNA"/>
</dbReference>
<feature type="domain" description="AMP-dependent synthetase/ligase" evidence="1">
    <location>
        <begin position="124"/>
        <end position="280"/>
    </location>
</feature>
<evidence type="ECO:0000259" key="1">
    <source>
        <dbReference type="Pfam" id="PF00501"/>
    </source>
</evidence>
<dbReference type="eggNOG" id="COG1541">
    <property type="taxonomic scope" value="Bacteria"/>
</dbReference>
<keyword evidence="4" id="KW-1185">Reference proteome</keyword>
<dbReference type="SUPFAM" id="SSF56801">
    <property type="entry name" value="Acetyl-CoA synthetase-like"/>
    <property type="match status" value="1"/>
</dbReference>
<evidence type="ECO:0000313" key="4">
    <source>
        <dbReference type="Proteomes" id="UP000005744"/>
    </source>
</evidence>
<evidence type="ECO:0000313" key="3">
    <source>
        <dbReference type="EMBL" id="EIJ41811.1"/>
    </source>
</evidence>
<name>I3CDW8_9GAMM</name>
<organism evidence="3 4">
    <name type="scientific">Beggiatoa alba B18LD</name>
    <dbReference type="NCBI Taxonomy" id="395493"/>
    <lineage>
        <taxon>Bacteria</taxon>
        <taxon>Pseudomonadati</taxon>
        <taxon>Pseudomonadota</taxon>
        <taxon>Gammaproteobacteria</taxon>
        <taxon>Thiotrichales</taxon>
        <taxon>Thiotrichaceae</taxon>
        <taxon>Beggiatoa</taxon>
    </lineage>
</organism>
<dbReference type="PANTHER" id="PTHR43845:SF1">
    <property type="entry name" value="BLR5969 PROTEIN"/>
    <property type="match status" value="1"/>
</dbReference>
<dbReference type="STRING" id="395493.BegalDRAFT_0903"/>
<proteinExistence type="predicted"/>
<dbReference type="RefSeq" id="WP_002684090.1">
    <property type="nucleotide sequence ID" value="NZ_JH600070.1"/>
</dbReference>
<dbReference type="AlphaFoldDB" id="I3CDW8"/>
<dbReference type="HOGENOM" id="CLU_035301_1_3_6"/>
<protein>
    <submittedName>
        <fullName evidence="3">Coenzyme F390 synthetase</fullName>
    </submittedName>
</protein>
<dbReference type="InterPro" id="IPR028154">
    <property type="entry name" value="AMP-dep_Lig_C"/>
</dbReference>
<dbReference type="Proteomes" id="UP000005744">
    <property type="component" value="Unassembled WGS sequence"/>
</dbReference>
<feature type="domain" description="AMP-dependent ligase C-terminal" evidence="2">
    <location>
        <begin position="328"/>
        <end position="407"/>
    </location>
</feature>
<dbReference type="Gene3D" id="3.30.300.30">
    <property type="match status" value="1"/>
</dbReference>
<dbReference type="InterPro" id="IPR042099">
    <property type="entry name" value="ANL_N_sf"/>
</dbReference>
<accession>I3CDW8</accession>
<gene>
    <name evidence="3" type="ORF">BegalDRAFT_0903</name>
</gene>
<dbReference type="InterPro" id="IPR000873">
    <property type="entry name" value="AMP-dep_synth/lig_dom"/>
</dbReference>
<reference evidence="3 4" key="1">
    <citation type="submission" date="2011-11" db="EMBL/GenBank/DDBJ databases">
        <title>Improved High-Quality Draft sequence of Beggiatoa alba B18lD.</title>
        <authorList>
            <consortium name="US DOE Joint Genome Institute"/>
            <person name="Lucas S."/>
            <person name="Han J."/>
            <person name="Lapidus A."/>
            <person name="Cheng J.-F."/>
            <person name="Goodwin L."/>
            <person name="Pitluck S."/>
            <person name="Peters L."/>
            <person name="Mikhailova N."/>
            <person name="Held B."/>
            <person name="Detter J.C."/>
            <person name="Han C."/>
            <person name="Tapia R."/>
            <person name="Land M."/>
            <person name="Hauser L."/>
            <person name="Kyrpides N."/>
            <person name="Ivanova N."/>
            <person name="Pagani I."/>
            <person name="Samuel K."/>
            <person name="Teske A."/>
            <person name="Mueller J."/>
            <person name="Woyke T."/>
        </authorList>
    </citation>
    <scope>NUCLEOTIDE SEQUENCE [LARGE SCALE GENOMIC DNA]</scope>
    <source>
        <strain evidence="3 4">B18LD</strain>
    </source>
</reference>
<dbReference type="Gene3D" id="3.40.50.12780">
    <property type="entry name" value="N-terminal domain of ligase-like"/>
    <property type="match status" value="1"/>
</dbReference>
<dbReference type="OrthoDB" id="580775at2"/>
<dbReference type="PANTHER" id="PTHR43845">
    <property type="entry name" value="BLR5969 PROTEIN"/>
    <property type="match status" value="1"/>
</dbReference>
<evidence type="ECO:0000259" key="2">
    <source>
        <dbReference type="Pfam" id="PF14535"/>
    </source>
</evidence>
<sequence>MQQHHSVFYDDLETLDPHVRELTLFASLPRQIHHAQQNSASFAKILAGINGADIINRQALAQLPITRKSNLIALQEKNPPFGGLAALFPRQMRRIFSSPGPIYEPEARRIDFWRMARALYAAGFRTGDIVHNCLSYHFTPGGWMFDDGAQALGCAVFPAGTGQTEQQVRSITDIRPNAYTGTPSFLKIILEKARELNTDVSCLRKALVSGEALPNSLRREINNAGIDIYQCYATADLGMIAYESSAKEGLILDEALILEIVRAGTGEPVATGEIGEVVITSLCPEYPLIRFATGDLSAVLAEASPCGRTNVRIKGWLGRADQTTKIKGMFVHPEQIDAVIKRHPAVSYARLVVDRDNFNDIMTLYCEVKDNAQTPELTSALENSVQVVCKLKGKVQLVKCQTLARDGKVIDDIRKYD</sequence>
<dbReference type="InterPro" id="IPR045851">
    <property type="entry name" value="AMP-bd_C_sf"/>
</dbReference>